<protein>
    <submittedName>
        <fullName evidence="2">Uncharacterized protein</fullName>
    </submittedName>
</protein>
<keyword evidence="3" id="KW-1185">Reference proteome</keyword>
<sequence>MVKSDGIPGRVRTATYCGPDRRWRVRRTRGDRRTMVRWEPDQGGRRQNEGRRATDNRFLGR</sequence>
<proteinExistence type="predicted"/>
<organism evidence="2 3">
    <name type="scientific">Acidiferrobacter thiooxydans</name>
    <dbReference type="NCBI Taxonomy" id="163359"/>
    <lineage>
        <taxon>Bacteria</taxon>
        <taxon>Pseudomonadati</taxon>
        <taxon>Pseudomonadota</taxon>
        <taxon>Gammaproteobacteria</taxon>
        <taxon>Acidiferrobacterales</taxon>
        <taxon>Acidiferrobacteraceae</taxon>
        <taxon>Acidiferrobacter</taxon>
    </lineage>
</organism>
<gene>
    <name evidence="2" type="ORF">C4900_01925</name>
</gene>
<comment type="caution">
    <text evidence="2">The sequence shown here is derived from an EMBL/GenBank/DDBJ whole genome shotgun (WGS) entry which is preliminary data.</text>
</comment>
<evidence type="ECO:0000313" key="2">
    <source>
        <dbReference type="EMBL" id="RCN59484.1"/>
    </source>
</evidence>
<feature type="compositionally biased region" description="Basic and acidic residues" evidence="1">
    <location>
        <begin position="36"/>
        <end position="55"/>
    </location>
</feature>
<dbReference type="AlphaFoldDB" id="A0A368HJD4"/>
<reference evidence="2 3" key="1">
    <citation type="submission" date="2018-02" db="EMBL/GenBank/DDBJ databases">
        <title>Insights into the biology of acidophilic members of the Acidiferrobacteraceae family derived from comparative genomic analyses.</title>
        <authorList>
            <person name="Issotta F."/>
            <person name="Thyssen C."/>
            <person name="Mena C."/>
            <person name="Moya A."/>
            <person name="Bellenberg S."/>
            <person name="Sproer C."/>
            <person name="Covarrubias P.C."/>
            <person name="Sand W."/>
            <person name="Quatrini R."/>
            <person name="Vera M."/>
        </authorList>
    </citation>
    <scope>NUCLEOTIDE SEQUENCE [LARGE SCALE GENOMIC DNA]</scope>
    <source>
        <strain evidence="3">m-1</strain>
    </source>
</reference>
<dbReference type="Proteomes" id="UP000253250">
    <property type="component" value="Unassembled WGS sequence"/>
</dbReference>
<accession>A0A368HJD4</accession>
<evidence type="ECO:0000313" key="3">
    <source>
        <dbReference type="Proteomes" id="UP000253250"/>
    </source>
</evidence>
<dbReference type="EMBL" id="PSYR01000001">
    <property type="protein sequence ID" value="RCN59484.1"/>
    <property type="molecule type" value="Genomic_DNA"/>
</dbReference>
<name>A0A368HJD4_9GAMM</name>
<feature type="region of interest" description="Disordered" evidence="1">
    <location>
        <begin position="36"/>
        <end position="61"/>
    </location>
</feature>
<evidence type="ECO:0000256" key="1">
    <source>
        <dbReference type="SAM" id="MobiDB-lite"/>
    </source>
</evidence>